<reference evidence="2" key="2">
    <citation type="journal article" date="2015" name="Fish Shellfish Immunol.">
        <title>Early steps in the European eel (Anguilla anguilla)-Vibrio vulnificus interaction in the gills: Role of the RtxA13 toxin.</title>
        <authorList>
            <person name="Callol A."/>
            <person name="Pajuelo D."/>
            <person name="Ebbesson L."/>
            <person name="Teles M."/>
            <person name="MacKenzie S."/>
            <person name="Amaro C."/>
        </authorList>
    </citation>
    <scope>NUCLEOTIDE SEQUENCE</scope>
</reference>
<proteinExistence type="predicted"/>
<accession>A0A0E9QNB9</accession>
<sequence>MTFTPPVAAEDVLARTHSHTRTHTDMRTDTHTHTHTPAFSELWI</sequence>
<organism evidence="2">
    <name type="scientific">Anguilla anguilla</name>
    <name type="common">European freshwater eel</name>
    <name type="synonym">Muraena anguilla</name>
    <dbReference type="NCBI Taxonomy" id="7936"/>
    <lineage>
        <taxon>Eukaryota</taxon>
        <taxon>Metazoa</taxon>
        <taxon>Chordata</taxon>
        <taxon>Craniata</taxon>
        <taxon>Vertebrata</taxon>
        <taxon>Euteleostomi</taxon>
        <taxon>Actinopterygii</taxon>
        <taxon>Neopterygii</taxon>
        <taxon>Teleostei</taxon>
        <taxon>Anguilliformes</taxon>
        <taxon>Anguillidae</taxon>
        <taxon>Anguilla</taxon>
    </lineage>
</organism>
<reference evidence="2" key="1">
    <citation type="submission" date="2014-11" db="EMBL/GenBank/DDBJ databases">
        <authorList>
            <person name="Amaro Gonzalez C."/>
        </authorList>
    </citation>
    <scope>NUCLEOTIDE SEQUENCE</scope>
</reference>
<dbReference type="EMBL" id="GBXM01090605">
    <property type="protein sequence ID" value="JAH17972.1"/>
    <property type="molecule type" value="Transcribed_RNA"/>
</dbReference>
<dbReference type="AlphaFoldDB" id="A0A0E9QNB9"/>
<protein>
    <submittedName>
        <fullName evidence="2">Uncharacterized protein</fullName>
    </submittedName>
</protein>
<evidence type="ECO:0000313" key="2">
    <source>
        <dbReference type="EMBL" id="JAH17972.1"/>
    </source>
</evidence>
<feature type="region of interest" description="Disordered" evidence="1">
    <location>
        <begin position="1"/>
        <end position="33"/>
    </location>
</feature>
<name>A0A0E9QNB9_ANGAN</name>
<feature type="compositionally biased region" description="Basic and acidic residues" evidence="1">
    <location>
        <begin position="22"/>
        <end position="32"/>
    </location>
</feature>
<evidence type="ECO:0000256" key="1">
    <source>
        <dbReference type="SAM" id="MobiDB-lite"/>
    </source>
</evidence>